<feature type="transmembrane region" description="Helical" evidence="1">
    <location>
        <begin position="123"/>
        <end position="147"/>
    </location>
</feature>
<feature type="transmembrane region" description="Helical" evidence="1">
    <location>
        <begin position="168"/>
        <end position="189"/>
    </location>
</feature>
<dbReference type="Pfam" id="PF00403">
    <property type="entry name" value="HMA"/>
    <property type="match status" value="1"/>
</dbReference>
<dbReference type="InterPro" id="IPR028096">
    <property type="entry name" value="EfeO_Cupredoxin"/>
</dbReference>
<dbReference type="Proteomes" id="UP000034128">
    <property type="component" value="Unassembled WGS sequence"/>
</dbReference>
<evidence type="ECO:0000256" key="1">
    <source>
        <dbReference type="SAM" id="Phobius"/>
    </source>
</evidence>
<dbReference type="Gene3D" id="2.60.40.420">
    <property type="entry name" value="Cupredoxins - blue copper proteins"/>
    <property type="match status" value="2"/>
</dbReference>
<feature type="domain" description="HMA" evidence="2">
    <location>
        <begin position="6"/>
        <end position="71"/>
    </location>
</feature>
<dbReference type="PROSITE" id="PS50846">
    <property type="entry name" value="HMA_2"/>
    <property type="match status" value="1"/>
</dbReference>
<feature type="transmembrane region" description="Helical" evidence="1">
    <location>
        <begin position="88"/>
        <end position="111"/>
    </location>
</feature>
<protein>
    <recommendedName>
        <fullName evidence="2">HMA domain-containing protein</fullName>
    </recommendedName>
</protein>
<dbReference type="PANTHER" id="PTHR42208:SF1">
    <property type="entry name" value="HEAVY METAL TRANSPORTER"/>
    <property type="match status" value="1"/>
</dbReference>
<dbReference type="InterPro" id="IPR006121">
    <property type="entry name" value="HMA_dom"/>
</dbReference>
<gene>
    <name evidence="3" type="ORF">UW36_C0006G0011</name>
</gene>
<evidence type="ECO:0000313" key="3">
    <source>
        <dbReference type="EMBL" id="KKT45390.1"/>
    </source>
</evidence>
<name>A0A0G1HEV0_UNCKA</name>
<dbReference type="SUPFAM" id="SSF55008">
    <property type="entry name" value="HMA, heavy metal-associated domain"/>
    <property type="match status" value="1"/>
</dbReference>
<comment type="caution">
    <text evidence="3">The sequence shown here is derived from an EMBL/GenBank/DDBJ whole genome shotgun (WGS) entry which is preliminary data.</text>
</comment>
<feature type="transmembrane region" description="Helical" evidence="1">
    <location>
        <begin position="321"/>
        <end position="348"/>
    </location>
</feature>
<dbReference type="GO" id="GO:0046872">
    <property type="term" value="F:metal ion binding"/>
    <property type="evidence" value="ECO:0007669"/>
    <property type="project" value="InterPro"/>
</dbReference>
<dbReference type="EMBL" id="LCIA01000006">
    <property type="protein sequence ID" value="KKT45390.1"/>
    <property type="molecule type" value="Genomic_DNA"/>
</dbReference>
<proteinExistence type="predicted"/>
<keyword evidence="1" id="KW-0812">Transmembrane</keyword>
<dbReference type="InterPro" id="IPR008972">
    <property type="entry name" value="Cupredoxin"/>
</dbReference>
<dbReference type="PANTHER" id="PTHR42208">
    <property type="entry name" value="HEAVY METAL TRANSPORTER-RELATED"/>
    <property type="match status" value="1"/>
</dbReference>
<evidence type="ECO:0000259" key="2">
    <source>
        <dbReference type="PROSITE" id="PS50846"/>
    </source>
</evidence>
<keyword evidence="1" id="KW-1133">Transmembrane helix</keyword>
<dbReference type="Pfam" id="PF13473">
    <property type="entry name" value="Cupredoxin_1"/>
    <property type="match status" value="1"/>
</dbReference>
<dbReference type="PATRIC" id="fig|1619110.3.peg.303"/>
<organism evidence="3 4">
    <name type="scientific">candidate division WWE3 bacterium GW2011_GWA2_44_16</name>
    <dbReference type="NCBI Taxonomy" id="1619110"/>
    <lineage>
        <taxon>Bacteria</taxon>
        <taxon>Katanobacteria</taxon>
    </lineage>
</organism>
<dbReference type="SUPFAM" id="SSF49503">
    <property type="entry name" value="Cupredoxins"/>
    <property type="match status" value="2"/>
</dbReference>
<evidence type="ECO:0000313" key="4">
    <source>
        <dbReference type="Proteomes" id="UP000034128"/>
    </source>
</evidence>
<dbReference type="AlphaFoldDB" id="A0A0G1HEV0"/>
<dbReference type="Pfam" id="PF13386">
    <property type="entry name" value="DsbD_2"/>
    <property type="match status" value="1"/>
</dbReference>
<sequence length="611" mass="64322">MSKLNKTKVIAIKGMHCRSCEILIEQELLKVEGIYKANVSEKNGSAEIFYQGEVQDDYIASAVCGCGYSLGKDTKGWVSKNPRDYDDLIKAGIALAVIYFIAKGLGFFNIAFGSSNDLASLPIVFLVGLTAGLSTCMALIGGLVLGVSVRFSEKHPYATPLQKFKPHIFFNLGRLFFFVIFGGLIGYFGSFLQLGPASTGLLTILVGIVMLLLGLQTIGIFPGLEQLKFTLPKALYKLVGIDTQKQSGYSNKGSFILGGMTFFLPCGFTQAMQLYAIASGNPMTGALTMGVFALGTAPGLVGIGGLTALIKGAFAKPFFKFVGLTVIALSFFNISNGLNLTGLILPAIGSPGTVSAKSGTASSDPNVTVQNGVQVVKMTQNYNGYSPNSFTIQKGIPVKWVITSTDANTCAASIVSAQLGVHKYLRLGENIIEFTPSDVGTIRFSCSMGMYTGSFTVVNGSGIIGTAVAIPTANADPATQGDTCGSSGGCGCGGTTKNNQPINALPAQPETVPSTSNTNTSVQLIKASYTVDKDIVPNNFSVKVNQPVRFEVDAKEDGYGCMGSVALPGLAPEYYPLQKGQKAVFNFTPTKTGNYQITCAMGVPRGIITVN</sequence>
<dbReference type="InterPro" id="IPR039447">
    <property type="entry name" value="UreH-like_TM_dom"/>
</dbReference>
<dbReference type="InterPro" id="IPR036163">
    <property type="entry name" value="HMA_dom_sf"/>
</dbReference>
<accession>A0A0G1HEV0</accession>
<dbReference type="CDD" id="cd00371">
    <property type="entry name" value="HMA"/>
    <property type="match status" value="1"/>
</dbReference>
<dbReference type="Gene3D" id="3.30.70.100">
    <property type="match status" value="1"/>
</dbReference>
<dbReference type="STRING" id="1619110.UW36_C0006G0011"/>
<reference evidence="3 4" key="1">
    <citation type="journal article" date="2015" name="Nature">
        <title>rRNA introns, odd ribosomes, and small enigmatic genomes across a large radiation of phyla.</title>
        <authorList>
            <person name="Brown C.T."/>
            <person name="Hug L.A."/>
            <person name="Thomas B.C."/>
            <person name="Sharon I."/>
            <person name="Castelle C.J."/>
            <person name="Singh A."/>
            <person name="Wilkins M.J."/>
            <person name="Williams K.H."/>
            <person name="Banfield J.F."/>
        </authorList>
    </citation>
    <scope>NUCLEOTIDE SEQUENCE [LARGE SCALE GENOMIC DNA]</scope>
</reference>
<feature type="transmembrane region" description="Helical" evidence="1">
    <location>
        <begin position="284"/>
        <end position="309"/>
    </location>
</feature>
<feature type="transmembrane region" description="Helical" evidence="1">
    <location>
        <begin position="255"/>
        <end position="278"/>
    </location>
</feature>
<feature type="transmembrane region" description="Helical" evidence="1">
    <location>
        <begin position="201"/>
        <end position="224"/>
    </location>
</feature>
<keyword evidence="1" id="KW-0472">Membrane</keyword>